<dbReference type="EMBL" id="QLII01000001">
    <property type="protein sequence ID" value="RAI75982.1"/>
    <property type="molecule type" value="Genomic_DNA"/>
</dbReference>
<accession>A0A327NLA4</accession>
<evidence type="ECO:0000313" key="1">
    <source>
        <dbReference type="EMBL" id="RAI75982.1"/>
    </source>
</evidence>
<proteinExistence type="predicted"/>
<organism evidence="1 2">
    <name type="scientific">Spirosoma telluris</name>
    <dbReference type="NCBI Taxonomy" id="2183553"/>
    <lineage>
        <taxon>Bacteria</taxon>
        <taxon>Pseudomonadati</taxon>
        <taxon>Bacteroidota</taxon>
        <taxon>Cytophagia</taxon>
        <taxon>Cytophagales</taxon>
        <taxon>Cytophagaceae</taxon>
        <taxon>Spirosoma</taxon>
    </lineage>
</organism>
<keyword evidence="2" id="KW-1185">Reference proteome</keyword>
<dbReference type="AlphaFoldDB" id="A0A327NLA4"/>
<dbReference type="Proteomes" id="UP000249016">
    <property type="component" value="Unassembled WGS sequence"/>
</dbReference>
<reference evidence="1 2" key="1">
    <citation type="submission" date="2018-06" db="EMBL/GenBank/DDBJ databases">
        <title>Spirosoma sp. HMF3257 Genome sequencing and assembly.</title>
        <authorList>
            <person name="Kang H."/>
            <person name="Cha I."/>
            <person name="Kim H."/>
            <person name="Kang J."/>
            <person name="Joh K."/>
        </authorList>
    </citation>
    <scope>NUCLEOTIDE SEQUENCE [LARGE SCALE GENOMIC DNA]</scope>
    <source>
        <strain evidence="1 2">HMF3257</strain>
    </source>
</reference>
<sequence>MNLLTALNPRPVIALTGAGKGNTLPKKATITVPASLDWVIRRRIVNVWQQLKKDEYASETSEADLAMLHFAFGPYEHTADYQLTLHGFQWMTLFSFLQEQTDWYFLWSSDVIPALMQKSIHDELKAFISDLERLCVGVDVFASRPIEGNG</sequence>
<comment type="caution">
    <text evidence="1">The sequence shown here is derived from an EMBL/GenBank/DDBJ whole genome shotgun (WGS) entry which is preliminary data.</text>
</comment>
<dbReference type="RefSeq" id="WP_111344996.1">
    <property type="nucleotide sequence ID" value="NZ_QLII01000001.1"/>
</dbReference>
<evidence type="ECO:0000313" key="2">
    <source>
        <dbReference type="Proteomes" id="UP000249016"/>
    </source>
</evidence>
<name>A0A327NLA4_9BACT</name>
<protein>
    <submittedName>
        <fullName evidence="1">Uncharacterized protein</fullName>
    </submittedName>
</protein>
<gene>
    <name evidence="1" type="ORF">HMF3257_20695</name>
</gene>